<evidence type="ECO:0000313" key="3">
    <source>
        <dbReference type="Proteomes" id="UP001237642"/>
    </source>
</evidence>
<dbReference type="EMBL" id="JAUIZM010000010">
    <property type="protein sequence ID" value="KAK1359202.1"/>
    <property type="molecule type" value="Genomic_DNA"/>
</dbReference>
<proteinExistence type="predicted"/>
<dbReference type="AlphaFoldDB" id="A0AAD8H3Z9"/>
<comment type="caution">
    <text evidence="2">The sequence shown here is derived from an EMBL/GenBank/DDBJ whole genome shotgun (WGS) entry which is preliminary data.</text>
</comment>
<feature type="compositionally biased region" description="Basic and acidic residues" evidence="1">
    <location>
        <begin position="42"/>
        <end position="58"/>
    </location>
</feature>
<dbReference type="Proteomes" id="UP001237642">
    <property type="component" value="Unassembled WGS sequence"/>
</dbReference>
<protein>
    <submittedName>
        <fullName evidence="2">Uncharacterized protein</fullName>
    </submittedName>
</protein>
<reference evidence="2" key="1">
    <citation type="submission" date="2023-02" db="EMBL/GenBank/DDBJ databases">
        <title>Genome of toxic invasive species Heracleum sosnowskyi carries increased number of genes despite the absence of recent whole-genome duplications.</title>
        <authorList>
            <person name="Schelkunov M."/>
            <person name="Shtratnikova V."/>
            <person name="Makarenko M."/>
            <person name="Klepikova A."/>
            <person name="Omelchenko D."/>
            <person name="Novikova G."/>
            <person name="Obukhova E."/>
            <person name="Bogdanov V."/>
            <person name="Penin A."/>
            <person name="Logacheva M."/>
        </authorList>
    </citation>
    <scope>NUCLEOTIDE SEQUENCE</scope>
    <source>
        <strain evidence="2">Hsosn_3</strain>
        <tissue evidence="2">Leaf</tissue>
    </source>
</reference>
<evidence type="ECO:0000313" key="2">
    <source>
        <dbReference type="EMBL" id="KAK1359202.1"/>
    </source>
</evidence>
<reference evidence="2" key="2">
    <citation type="submission" date="2023-05" db="EMBL/GenBank/DDBJ databases">
        <authorList>
            <person name="Schelkunov M.I."/>
        </authorList>
    </citation>
    <scope>NUCLEOTIDE SEQUENCE</scope>
    <source>
        <strain evidence="2">Hsosn_3</strain>
        <tissue evidence="2">Leaf</tissue>
    </source>
</reference>
<keyword evidence="3" id="KW-1185">Reference proteome</keyword>
<evidence type="ECO:0000256" key="1">
    <source>
        <dbReference type="SAM" id="MobiDB-lite"/>
    </source>
</evidence>
<sequence>MYAVLIGFAFETLAGGVAVVEAVVVVCGGVKLPGIPPFPTGLEKKGNGGKPGNEKPDGGEPPPDGDEPPNGEGKPGGKKNRRCRDDAEAGVMFAENVKDTRIIERMNNLQMAILLFLHEVNEECKK</sequence>
<organism evidence="2 3">
    <name type="scientific">Heracleum sosnowskyi</name>
    <dbReference type="NCBI Taxonomy" id="360622"/>
    <lineage>
        <taxon>Eukaryota</taxon>
        <taxon>Viridiplantae</taxon>
        <taxon>Streptophyta</taxon>
        <taxon>Embryophyta</taxon>
        <taxon>Tracheophyta</taxon>
        <taxon>Spermatophyta</taxon>
        <taxon>Magnoliopsida</taxon>
        <taxon>eudicotyledons</taxon>
        <taxon>Gunneridae</taxon>
        <taxon>Pentapetalae</taxon>
        <taxon>asterids</taxon>
        <taxon>campanulids</taxon>
        <taxon>Apiales</taxon>
        <taxon>Apiaceae</taxon>
        <taxon>Apioideae</taxon>
        <taxon>apioid superclade</taxon>
        <taxon>Tordylieae</taxon>
        <taxon>Tordyliinae</taxon>
        <taxon>Heracleum</taxon>
    </lineage>
</organism>
<gene>
    <name evidence="2" type="ORF">POM88_043676</name>
</gene>
<accession>A0AAD8H3Z9</accession>
<feature type="region of interest" description="Disordered" evidence="1">
    <location>
        <begin position="31"/>
        <end position="85"/>
    </location>
</feature>
<name>A0AAD8H3Z9_9APIA</name>